<dbReference type="EMBL" id="LR001843">
    <property type="protein sequence ID" value="SVE71462.1"/>
    <property type="molecule type" value="mRNA"/>
</dbReference>
<dbReference type="InterPro" id="IPR027235">
    <property type="entry name" value="PFD2"/>
</dbReference>
<name>A0A4Y7LUB6_9CRUS</name>
<dbReference type="PANTHER" id="PTHR13303">
    <property type="entry name" value="PREFOLDIN SUBUNIT 2"/>
    <property type="match status" value="1"/>
</dbReference>
<keyword evidence="5" id="KW-0175">Coiled coil</keyword>
<dbReference type="InterPro" id="IPR009053">
    <property type="entry name" value="Prefoldin"/>
</dbReference>
<evidence type="ECO:0000313" key="8">
    <source>
        <dbReference type="EMBL" id="SVE72095.1"/>
    </source>
</evidence>
<comment type="function">
    <text evidence="4">Binds specifically to cytosolic chaperonin (c-CPN) and transfers target proteins to it. Binds to nascent polypeptide chain and promotes folding in an environment in which there are many competing pathways for nonnative proteins.</text>
</comment>
<dbReference type="InterPro" id="IPR002777">
    <property type="entry name" value="PFD_beta-like"/>
</dbReference>
<gene>
    <name evidence="7" type="primary">EOG090X0L97</name>
</gene>
<evidence type="ECO:0000256" key="3">
    <source>
        <dbReference type="ARBA" id="ARBA00023186"/>
    </source>
</evidence>
<dbReference type="SUPFAM" id="SSF46579">
    <property type="entry name" value="Prefoldin"/>
    <property type="match status" value="1"/>
</dbReference>
<dbReference type="EMBL" id="LR003103">
    <property type="protein sequence ID" value="SVE72722.1"/>
    <property type="molecule type" value="mRNA"/>
</dbReference>
<evidence type="ECO:0000256" key="4">
    <source>
        <dbReference type="ARBA" id="ARBA00024667"/>
    </source>
</evidence>
<dbReference type="EMBL" id="LR001212">
    <property type="protein sequence ID" value="SVE70831.1"/>
    <property type="molecule type" value="mRNA"/>
</dbReference>
<dbReference type="GO" id="GO:0016272">
    <property type="term" value="C:prefoldin complex"/>
    <property type="evidence" value="ECO:0007669"/>
    <property type="project" value="InterPro"/>
</dbReference>
<evidence type="ECO:0000256" key="5">
    <source>
        <dbReference type="SAM" id="Coils"/>
    </source>
</evidence>
<evidence type="ECO:0000313" key="6">
    <source>
        <dbReference type="EMBL" id="SVE70831.1"/>
    </source>
</evidence>
<feature type="coiled-coil region" evidence="5">
    <location>
        <begin position="28"/>
        <end position="62"/>
    </location>
</feature>
<accession>A0A4Y7LUB6</accession>
<protein>
    <submittedName>
        <fullName evidence="7">EOG090X0L97</fullName>
    </submittedName>
</protein>
<sequence length="179" mass="20270">MATDGSKKQAKNVSKVASKSNEEVIQGFQRLRTEQRQLASKLSELEMDLNEHKLVIETLQNVDADRKCFRMVGGVLVERTVKEVLPALTTNRDQMTKVIEVLNTQITTKGQEINDFKEKNNIRIRNQNELPSAAPDNEGENKVVNQGVLEVLSEDFFPRSRTELLKIVLKVMLFGCTVI</sequence>
<dbReference type="GO" id="GO:0006457">
    <property type="term" value="P:protein folding"/>
    <property type="evidence" value="ECO:0007669"/>
    <property type="project" value="InterPro"/>
</dbReference>
<dbReference type="GO" id="GO:0051082">
    <property type="term" value="F:unfolded protein binding"/>
    <property type="evidence" value="ECO:0007669"/>
    <property type="project" value="InterPro"/>
</dbReference>
<evidence type="ECO:0000313" key="7">
    <source>
        <dbReference type="EMBL" id="SVE71462.1"/>
    </source>
</evidence>
<evidence type="ECO:0000256" key="1">
    <source>
        <dbReference type="ARBA" id="ARBA00008045"/>
    </source>
</evidence>
<evidence type="ECO:0000256" key="2">
    <source>
        <dbReference type="ARBA" id="ARBA00011695"/>
    </source>
</evidence>
<organism evidence="7">
    <name type="scientific">Daphnia similis</name>
    <dbReference type="NCBI Taxonomy" id="35528"/>
    <lineage>
        <taxon>Eukaryota</taxon>
        <taxon>Metazoa</taxon>
        <taxon>Ecdysozoa</taxon>
        <taxon>Arthropoda</taxon>
        <taxon>Crustacea</taxon>
        <taxon>Branchiopoda</taxon>
        <taxon>Diplostraca</taxon>
        <taxon>Cladocera</taxon>
        <taxon>Anomopoda</taxon>
        <taxon>Daphniidae</taxon>
        <taxon>Daphnia</taxon>
        <taxon>Daphnia similis group</taxon>
    </lineage>
</organism>
<dbReference type="EMBL" id="LR002476">
    <property type="protein sequence ID" value="SVE72095.1"/>
    <property type="molecule type" value="mRNA"/>
</dbReference>
<dbReference type="CDD" id="cd23163">
    <property type="entry name" value="Prefoldin_2"/>
    <property type="match status" value="1"/>
</dbReference>
<dbReference type="FunFam" id="1.10.287.370:FF:000002">
    <property type="entry name" value="Prefoldin subunit 2"/>
    <property type="match status" value="1"/>
</dbReference>
<evidence type="ECO:0000313" key="9">
    <source>
        <dbReference type="EMBL" id="SVE72722.1"/>
    </source>
</evidence>
<dbReference type="AlphaFoldDB" id="A0A4Y7LUB6"/>
<keyword evidence="3" id="KW-0143">Chaperone</keyword>
<proteinExistence type="evidence at transcript level"/>
<comment type="similarity">
    <text evidence="1">Belongs to the prefoldin subunit beta family.</text>
</comment>
<dbReference type="Pfam" id="PF01920">
    <property type="entry name" value="Prefoldin_2"/>
    <property type="match status" value="1"/>
</dbReference>
<comment type="subunit">
    <text evidence="2">Heterohexamer of two PFD-alpha type and four PFD-beta type subunits.</text>
</comment>
<dbReference type="Gene3D" id="1.10.287.370">
    <property type="match status" value="1"/>
</dbReference>
<reference evidence="7" key="1">
    <citation type="submission" date="2018-08" db="EMBL/GenBank/DDBJ databases">
        <authorList>
            <person name="Cornetti L."/>
        </authorList>
    </citation>
    <scope>NUCLEOTIDE SEQUENCE</scope>
    <source>
        <strain evidence="6">CA-CBC-31</strain>
        <strain evidence="7">CA-CBC-34</strain>
        <strain evidence="8">CA-CBC-37</strain>
        <strain evidence="9">CA-CBC-38</strain>
    </source>
</reference>